<evidence type="ECO:0000256" key="7">
    <source>
        <dbReference type="ARBA" id="ARBA00044451"/>
    </source>
</evidence>
<dbReference type="PANTHER" id="PTHR43710">
    <property type="entry name" value="2-HYDROXYACYL-COA LYASE"/>
    <property type="match status" value="1"/>
</dbReference>
<name>A0AAV5S0E4_MAUHU</name>
<sequence>MTDIPYAKAFAKLLKQQYHVDTVFGLVGIPVVTFANDLIAEGIRFVACRNEQSASYAASAYGYLTNKPAVLLVVGGPGLIHALAGMYNSVSNKWPLVVIAGSNDNGPHQYQGTFQEMDQISLLGEYLKFKGKLNERNLDLVTFNAFNSAVQGSQGVSYIDFPGDLIEGGAVVPITQELRTSLPPQHVRSGPDPTATDTVAGIVADALAQDQNVLVVIGKGAVHSHAAVRQFIQQFNLPFLPTPMAKGVVPDSHPMNVSGARSLALKKADVVLVLGARLNWILHFGEPPKWKEGVVFVQCDSDPSALGVNNAGNLHLSLLGDMTLSLEQLTHSLEKKLQKRKSDIPCTLPNDIQDKIRSNSARMTKLEETTNAAGELNYHTVYRTLRSLRDDSRTLLVMEGANTMDKARVSFPTDYPLRRLDCGTNATMGVGLGYAMAATLAEPSLDTVLIQGDSAFGFSGMEIETLVRMRLGCVIVVMNNSGIYHGNQPESSTKLSERCRYDIVARGLGAEGHLVTNLEELQRAFTDAVEAARSKHTVTLLNVIIEHGKGSSVSFAWQNKGKASKL</sequence>
<dbReference type="InterPro" id="IPR029061">
    <property type="entry name" value="THDP-binding"/>
</dbReference>
<reference evidence="14 15" key="1">
    <citation type="journal article" date="2023" name="Elife">
        <title>Identification of key yeast species and microbe-microbe interactions impacting larval growth of Drosophila in the wild.</title>
        <authorList>
            <person name="Mure A."/>
            <person name="Sugiura Y."/>
            <person name="Maeda R."/>
            <person name="Honda K."/>
            <person name="Sakurai N."/>
            <person name="Takahashi Y."/>
            <person name="Watada M."/>
            <person name="Katoh T."/>
            <person name="Gotoh A."/>
            <person name="Gotoh Y."/>
            <person name="Taniguchi I."/>
            <person name="Nakamura K."/>
            <person name="Hayashi T."/>
            <person name="Katayama T."/>
            <person name="Uemura T."/>
            <person name="Hattori Y."/>
        </authorList>
    </citation>
    <scope>NUCLEOTIDE SEQUENCE [LARGE SCALE GENOMIC DNA]</scope>
    <source>
        <strain evidence="14 15">KH-74</strain>
    </source>
</reference>
<evidence type="ECO:0000256" key="1">
    <source>
        <dbReference type="ARBA" id="ARBA00001964"/>
    </source>
</evidence>
<dbReference type="GO" id="GO:0000287">
    <property type="term" value="F:magnesium ion binding"/>
    <property type="evidence" value="ECO:0007669"/>
    <property type="project" value="InterPro"/>
</dbReference>
<comment type="catalytic activity">
    <reaction evidence="7">
        <text>a 2-hydroxy-3-methyl fatty acyl-CoA = a 2-methyl-branched fatty aldehyde + formyl-CoA</text>
        <dbReference type="Rhea" id="RHEA:25375"/>
        <dbReference type="ChEBI" id="CHEBI:49188"/>
        <dbReference type="ChEBI" id="CHEBI:57376"/>
        <dbReference type="ChEBI" id="CHEBI:58783"/>
        <dbReference type="EC" id="4.1.2.63"/>
    </reaction>
    <physiologicalReaction direction="left-to-right" evidence="7">
        <dbReference type="Rhea" id="RHEA:25376"/>
    </physiologicalReaction>
</comment>
<dbReference type="SUPFAM" id="SSF52518">
    <property type="entry name" value="Thiamin diphosphate-binding fold (THDP-binding)"/>
    <property type="match status" value="2"/>
</dbReference>
<dbReference type="SUPFAM" id="SSF52467">
    <property type="entry name" value="DHS-like NAD/FAD-binding domain"/>
    <property type="match status" value="1"/>
</dbReference>
<evidence type="ECO:0000256" key="9">
    <source>
        <dbReference type="ARBA" id="ARBA00044518"/>
    </source>
</evidence>
<evidence type="ECO:0000256" key="2">
    <source>
        <dbReference type="ARBA" id="ARBA00007812"/>
    </source>
</evidence>
<dbReference type="InterPro" id="IPR000399">
    <property type="entry name" value="TPP-bd_CS"/>
</dbReference>
<dbReference type="InterPro" id="IPR012000">
    <property type="entry name" value="Thiamin_PyroP_enz_cen_dom"/>
</dbReference>
<dbReference type="EMBL" id="BTGD01000010">
    <property type="protein sequence ID" value="GMM56856.1"/>
    <property type="molecule type" value="Genomic_DNA"/>
</dbReference>
<dbReference type="CDD" id="cd07035">
    <property type="entry name" value="TPP_PYR_POX_like"/>
    <property type="match status" value="1"/>
</dbReference>
<dbReference type="GO" id="GO:0106359">
    <property type="term" value="F:2-hydroxyacyl-CoA lyase activity"/>
    <property type="evidence" value="ECO:0007669"/>
    <property type="project" value="UniProtKB-EC"/>
</dbReference>
<dbReference type="InterPro" id="IPR045025">
    <property type="entry name" value="HACL1-like"/>
</dbReference>
<dbReference type="Pfam" id="PF02775">
    <property type="entry name" value="TPP_enzyme_C"/>
    <property type="match status" value="1"/>
</dbReference>
<evidence type="ECO:0000256" key="8">
    <source>
        <dbReference type="ARBA" id="ARBA00044454"/>
    </source>
</evidence>
<gene>
    <name evidence="14" type="ORF">DAKH74_034720</name>
</gene>
<organism evidence="14 15">
    <name type="scientific">Maudiozyma humilis</name>
    <name type="common">Sour dough yeast</name>
    <name type="synonym">Kazachstania humilis</name>
    <dbReference type="NCBI Taxonomy" id="51915"/>
    <lineage>
        <taxon>Eukaryota</taxon>
        <taxon>Fungi</taxon>
        <taxon>Dikarya</taxon>
        <taxon>Ascomycota</taxon>
        <taxon>Saccharomycotina</taxon>
        <taxon>Saccharomycetes</taxon>
        <taxon>Saccharomycetales</taxon>
        <taxon>Saccharomycetaceae</taxon>
        <taxon>Maudiozyma</taxon>
    </lineage>
</organism>
<evidence type="ECO:0000259" key="12">
    <source>
        <dbReference type="Pfam" id="PF02775"/>
    </source>
</evidence>
<proteinExistence type="inferred from homology"/>
<feature type="domain" description="Thiamine pyrophosphate enzyme N-terminal TPP-binding" evidence="13">
    <location>
        <begin position="7"/>
        <end position="122"/>
    </location>
</feature>
<dbReference type="CDD" id="cd02004">
    <property type="entry name" value="TPP_BZL_OCoD_HPCL"/>
    <property type="match status" value="1"/>
</dbReference>
<keyword evidence="6" id="KW-0456">Lyase</keyword>
<dbReference type="InterPro" id="IPR029035">
    <property type="entry name" value="DHS-like_NAD/FAD-binding_dom"/>
</dbReference>
<comment type="cofactor">
    <cofactor evidence="1">
        <name>thiamine diphosphate</name>
        <dbReference type="ChEBI" id="CHEBI:58937"/>
    </cofactor>
</comment>
<keyword evidence="3" id="KW-0479">Metal-binding</keyword>
<comment type="caution">
    <text evidence="14">The sequence shown here is derived from an EMBL/GenBank/DDBJ whole genome shotgun (WGS) entry which is preliminary data.</text>
</comment>
<feature type="domain" description="Thiamine pyrophosphate enzyme TPP-binding" evidence="12">
    <location>
        <begin position="400"/>
        <end position="534"/>
    </location>
</feature>
<dbReference type="GO" id="GO:0005777">
    <property type="term" value="C:peroxisome"/>
    <property type="evidence" value="ECO:0007669"/>
    <property type="project" value="TreeGrafter"/>
</dbReference>
<evidence type="ECO:0000256" key="3">
    <source>
        <dbReference type="ARBA" id="ARBA00022723"/>
    </source>
</evidence>
<comment type="similarity">
    <text evidence="2 10">Belongs to the TPP enzyme family.</text>
</comment>
<evidence type="ECO:0000313" key="15">
    <source>
        <dbReference type="Proteomes" id="UP001377567"/>
    </source>
</evidence>
<keyword evidence="15" id="KW-1185">Reference proteome</keyword>
<accession>A0AAV5S0E4</accession>
<protein>
    <recommendedName>
        <fullName evidence="9">2-hydroxyacyl-CoA lyase</fullName>
        <ecNumber evidence="9">4.1.2.63</ecNumber>
    </recommendedName>
</protein>
<feature type="domain" description="Thiamine pyrophosphate enzyme central" evidence="11">
    <location>
        <begin position="203"/>
        <end position="329"/>
    </location>
</feature>
<evidence type="ECO:0000256" key="5">
    <source>
        <dbReference type="ARBA" id="ARBA00023052"/>
    </source>
</evidence>
<keyword evidence="4" id="KW-0460">Magnesium</keyword>
<evidence type="ECO:0000256" key="4">
    <source>
        <dbReference type="ARBA" id="ARBA00022842"/>
    </source>
</evidence>
<dbReference type="InterPro" id="IPR011766">
    <property type="entry name" value="TPP_enzyme_TPP-bd"/>
</dbReference>
<dbReference type="AlphaFoldDB" id="A0AAV5S0E4"/>
<dbReference type="PROSITE" id="PS00187">
    <property type="entry name" value="TPP_ENZYMES"/>
    <property type="match status" value="1"/>
</dbReference>
<evidence type="ECO:0000259" key="11">
    <source>
        <dbReference type="Pfam" id="PF00205"/>
    </source>
</evidence>
<evidence type="ECO:0000256" key="6">
    <source>
        <dbReference type="ARBA" id="ARBA00023239"/>
    </source>
</evidence>
<evidence type="ECO:0000256" key="10">
    <source>
        <dbReference type="RuleBase" id="RU362132"/>
    </source>
</evidence>
<dbReference type="Gene3D" id="3.40.50.970">
    <property type="match status" value="2"/>
</dbReference>
<dbReference type="InterPro" id="IPR012001">
    <property type="entry name" value="Thiamin_PyroP_enz_TPP-bd_dom"/>
</dbReference>
<dbReference type="Pfam" id="PF02776">
    <property type="entry name" value="TPP_enzyme_N"/>
    <property type="match status" value="1"/>
</dbReference>
<dbReference type="Pfam" id="PF00205">
    <property type="entry name" value="TPP_enzyme_M"/>
    <property type="match status" value="1"/>
</dbReference>
<dbReference type="EC" id="4.1.2.63" evidence="9"/>
<comment type="catalytic activity">
    <reaction evidence="8">
        <text>an (R)-2-hydroxy-long-chain-fatty acyl-CoA = a long-chain fatty aldehyde + formyl-CoA</text>
        <dbReference type="Rhea" id="RHEA:67444"/>
        <dbReference type="ChEBI" id="CHEBI:17176"/>
        <dbReference type="ChEBI" id="CHEBI:57376"/>
        <dbReference type="ChEBI" id="CHEBI:170012"/>
        <dbReference type="EC" id="4.1.2.63"/>
    </reaction>
    <physiologicalReaction direction="left-to-right" evidence="8">
        <dbReference type="Rhea" id="RHEA:67445"/>
    </physiologicalReaction>
</comment>
<dbReference type="GO" id="GO:0030976">
    <property type="term" value="F:thiamine pyrophosphate binding"/>
    <property type="evidence" value="ECO:0007669"/>
    <property type="project" value="InterPro"/>
</dbReference>
<evidence type="ECO:0000259" key="13">
    <source>
        <dbReference type="Pfam" id="PF02776"/>
    </source>
</evidence>
<dbReference type="GO" id="GO:0001561">
    <property type="term" value="P:fatty acid alpha-oxidation"/>
    <property type="evidence" value="ECO:0007669"/>
    <property type="project" value="TreeGrafter"/>
</dbReference>
<dbReference type="PANTHER" id="PTHR43710:SF2">
    <property type="entry name" value="2-HYDROXYACYL-COA LYASE 1"/>
    <property type="match status" value="1"/>
</dbReference>
<dbReference type="Gene3D" id="3.40.50.1220">
    <property type="entry name" value="TPP-binding domain"/>
    <property type="match status" value="1"/>
</dbReference>
<evidence type="ECO:0000313" key="14">
    <source>
        <dbReference type="EMBL" id="GMM56856.1"/>
    </source>
</evidence>
<keyword evidence="5 10" id="KW-0786">Thiamine pyrophosphate</keyword>
<dbReference type="Proteomes" id="UP001377567">
    <property type="component" value="Unassembled WGS sequence"/>
</dbReference>